<evidence type="ECO:0000313" key="13">
    <source>
        <dbReference type="EMBL" id="GCB28557.1"/>
    </source>
</evidence>
<dbReference type="InterPro" id="IPR048634">
    <property type="entry name" value="SecD_SecF_C"/>
</dbReference>
<feature type="domain" description="Protein translocase subunit SecDF P1" evidence="11">
    <location>
        <begin position="64"/>
        <end position="122"/>
    </location>
</feature>
<dbReference type="GO" id="GO:0005886">
    <property type="term" value="C:plasma membrane"/>
    <property type="evidence" value="ECO:0007669"/>
    <property type="project" value="UniProtKB-SubCell"/>
</dbReference>
<reference evidence="13 14" key="1">
    <citation type="submission" date="2018-10" db="EMBL/GenBank/DDBJ databases">
        <title>Draft Genome Sequence of Anaerotignum sp. KCTC 15736.</title>
        <authorList>
            <person name="Choi S.H."/>
            <person name="Kim J.S."/>
            <person name="Kang S.W."/>
            <person name="Lee J.S."/>
            <person name="Park S.H."/>
        </authorList>
    </citation>
    <scope>NUCLEOTIDE SEQUENCE [LARGE SCALE GENOMIC DNA]</scope>
    <source>
        <strain evidence="13 14">KCTC 15736</strain>
    </source>
</reference>
<dbReference type="PANTHER" id="PTHR30081:SF1">
    <property type="entry name" value="PROTEIN TRANSLOCASE SUBUNIT SECD"/>
    <property type="match status" value="1"/>
</dbReference>
<evidence type="ECO:0000259" key="12">
    <source>
        <dbReference type="Pfam" id="PF22599"/>
    </source>
</evidence>
<organism evidence="13 14">
    <name type="scientific">Anaerotignum faecicola</name>
    <dbReference type="NCBI Taxonomy" id="2358141"/>
    <lineage>
        <taxon>Bacteria</taxon>
        <taxon>Bacillati</taxon>
        <taxon>Bacillota</taxon>
        <taxon>Clostridia</taxon>
        <taxon>Lachnospirales</taxon>
        <taxon>Anaerotignaceae</taxon>
        <taxon>Anaerotignum</taxon>
    </lineage>
</organism>
<evidence type="ECO:0000256" key="6">
    <source>
        <dbReference type="ARBA" id="ARBA00022989"/>
    </source>
</evidence>
<dbReference type="InterPro" id="IPR054384">
    <property type="entry name" value="SecDF_P1_head"/>
</dbReference>
<comment type="subcellular location">
    <subcellularLocation>
        <location evidence="1 9">Cell membrane</location>
        <topology evidence="1 9">Multi-pass membrane protein</topology>
    </subcellularLocation>
</comment>
<dbReference type="GeneID" id="86195426"/>
<evidence type="ECO:0000256" key="3">
    <source>
        <dbReference type="ARBA" id="ARBA00022475"/>
    </source>
</evidence>
<dbReference type="Gene3D" id="1.20.1640.10">
    <property type="entry name" value="Multidrug efflux transporter AcrB transmembrane domain"/>
    <property type="match status" value="1"/>
</dbReference>
<dbReference type="InterPro" id="IPR048631">
    <property type="entry name" value="SecD_1st"/>
</dbReference>
<dbReference type="EMBL" id="BHVZ01000001">
    <property type="protein sequence ID" value="GCB28557.1"/>
    <property type="molecule type" value="Genomic_DNA"/>
</dbReference>
<keyword evidence="4 9" id="KW-0812">Transmembrane</keyword>
<evidence type="ECO:0000256" key="5">
    <source>
        <dbReference type="ARBA" id="ARBA00022927"/>
    </source>
</evidence>
<dbReference type="Gene3D" id="3.30.70.3220">
    <property type="match status" value="1"/>
</dbReference>
<keyword evidence="5 9" id="KW-0653">Protein transport</keyword>
<proteinExistence type="inferred from homology"/>
<keyword evidence="14" id="KW-1185">Reference proteome</keyword>
<evidence type="ECO:0000259" key="10">
    <source>
        <dbReference type="Pfam" id="PF02355"/>
    </source>
</evidence>
<dbReference type="Pfam" id="PF22599">
    <property type="entry name" value="SecDF_P1_head"/>
    <property type="match status" value="1"/>
</dbReference>
<keyword evidence="2 9" id="KW-0813">Transport</keyword>
<comment type="subunit">
    <text evidence="9">Forms a complex with SecF. Part of the essential Sec protein translocation apparatus which comprises SecA, SecYEG and auxiliary proteins SecDF. Other proteins may also be involved.</text>
</comment>
<dbReference type="PANTHER" id="PTHR30081">
    <property type="entry name" value="PROTEIN-EXPORT MEMBRANE PROTEIN SEC"/>
    <property type="match status" value="1"/>
</dbReference>
<evidence type="ECO:0000256" key="2">
    <source>
        <dbReference type="ARBA" id="ARBA00022448"/>
    </source>
</evidence>
<comment type="similarity">
    <text evidence="9">Belongs to the SecD/SecF family. SecD subfamily.</text>
</comment>
<dbReference type="Pfam" id="PF02355">
    <property type="entry name" value="SecD_SecF_C"/>
    <property type="match status" value="1"/>
</dbReference>
<dbReference type="PRINTS" id="PR00702">
    <property type="entry name" value="ACRIFLAVINRP"/>
</dbReference>
<evidence type="ECO:0000256" key="9">
    <source>
        <dbReference type="HAMAP-Rule" id="MF_01463"/>
    </source>
</evidence>
<dbReference type="InterPro" id="IPR001036">
    <property type="entry name" value="Acrflvin-R"/>
</dbReference>
<protein>
    <recommendedName>
        <fullName evidence="9">Protein translocase subunit SecD</fullName>
    </recommendedName>
</protein>
<evidence type="ECO:0000256" key="4">
    <source>
        <dbReference type="ARBA" id="ARBA00022692"/>
    </source>
</evidence>
<comment type="caution">
    <text evidence="13">The sequence shown here is derived from an EMBL/GenBank/DDBJ whole genome shotgun (WGS) entry which is preliminary data.</text>
</comment>
<evidence type="ECO:0000313" key="14">
    <source>
        <dbReference type="Proteomes" id="UP000287361"/>
    </source>
</evidence>
<keyword evidence="7 9" id="KW-0811">Translocation</keyword>
<feature type="transmembrane region" description="Helical" evidence="9">
    <location>
        <begin position="341"/>
        <end position="362"/>
    </location>
</feature>
<feature type="transmembrane region" description="Helical" evidence="9">
    <location>
        <begin position="374"/>
        <end position="401"/>
    </location>
</feature>
<dbReference type="Pfam" id="PF21760">
    <property type="entry name" value="SecD_1st"/>
    <property type="match status" value="1"/>
</dbReference>
<evidence type="ECO:0000256" key="1">
    <source>
        <dbReference type="ARBA" id="ARBA00004651"/>
    </source>
</evidence>
<dbReference type="FunFam" id="1.20.1640.10:FF:000004">
    <property type="entry name" value="Protein translocase subunit SecD"/>
    <property type="match status" value="1"/>
</dbReference>
<feature type="domain" description="SecDF P1 head subdomain" evidence="12">
    <location>
        <begin position="124"/>
        <end position="223"/>
    </location>
</feature>
<dbReference type="InterPro" id="IPR022813">
    <property type="entry name" value="SecD/SecF_arch_bac"/>
</dbReference>
<sequence length="412" mass="43988">MKMKGRMMLLLTLIVAVALSAISYKGIGSKKALSVHRIEQGLDLSGGVDIVYEADQKSVTDDEMKAAISLLQGRLDWKGWTEAEVAREGDKRIRVQIPGVEDAEEAIQEIGQTAQLSFADEDGNVLLTGDMVKDATKQVGSTSKNGASQPYVALEFNKEGTERFAEATSNNIGKQIYIIMDNEVISAPTVQTAITNGQAMITGSFTAEGAEQLASLIRAGSLPFNLNVIQMKNVGARLGADALSTGIKAGIIGIALVLIYMLFAYKLLGFAADWALVIYIGLELVALSLFHVTLTLPGIAGIVLSVGMAVDANIVIFERVKEELVLGKSLRNALKAGFKRATPAILDGNVTTLIAAAVLFFLGSGTVKGFATTLMIGIVISMFTALFITRVIVNGLMYAGVQNPKYYGLRMK</sequence>
<dbReference type="GO" id="GO:0065002">
    <property type="term" value="P:intracellular protein transmembrane transport"/>
    <property type="evidence" value="ECO:0007669"/>
    <property type="project" value="UniProtKB-UniRule"/>
</dbReference>
<dbReference type="RefSeq" id="WP_016407154.1">
    <property type="nucleotide sequence ID" value="NZ_DAVZTY010000002.1"/>
</dbReference>
<dbReference type="GO" id="GO:0015450">
    <property type="term" value="F:protein-transporting ATPase activity"/>
    <property type="evidence" value="ECO:0007669"/>
    <property type="project" value="InterPro"/>
</dbReference>
<feature type="domain" description="Protein export membrane protein SecD/SecF C-terminal" evidence="10">
    <location>
        <begin position="225"/>
        <end position="393"/>
    </location>
</feature>
<dbReference type="InterPro" id="IPR005791">
    <property type="entry name" value="SecD"/>
</dbReference>
<dbReference type="HAMAP" id="MF_01463_B">
    <property type="entry name" value="SecD_B"/>
    <property type="match status" value="1"/>
</dbReference>
<keyword evidence="3 9" id="KW-1003">Cell membrane</keyword>
<dbReference type="SUPFAM" id="SSF82866">
    <property type="entry name" value="Multidrug efflux transporter AcrB transmembrane domain"/>
    <property type="match status" value="1"/>
</dbReference>
<dbReference type="AlphaFoldDB" id="A0A401LAE4"/>
<dbReference type="Proteomes" id="UP000287361">
    <property type="component" value="Unassembled WGS sequence"/>
</dbReference>
<gene>
    <name evidence="9 13" type="primary">secD</name>
    <name evidence="13" type="ORF">KGMB03357_02180</name>
</gene>
<dbReference type="InterPro" id="IPR055344">
    <property type="entry name" value="SecD_SecF_C_bact"/>
</dbReference>
<dbReference type="GO" id="GO:0043952">
    <property type="term" value="P:protein transport by the Sec complex"/>
    <property type="evidence" value="ECO:0007669"/>
    <property type="project" value="UniProtKB-UniRule"/>
</dbReference>
<name>A0A401LAE4_9FIRM</name>
<feature type="transmembrane region" description="Helical" evidence="9">
    <location>
        <begin position="242"/>
        <end position="263"/>
    </location>
</feature>
<dbReference type="NCBIfam" id="TIGR00916">
    <property type="entry name" value="2A0604s01"/>
    <property type="match status" value="1"/>
</dbReference>
<evidence type="ECO:0000256" key="7">
    <source>
        <dbReference type="ARBA" id="ARBA00023010"/>
    </source>
</evidence>
<keyword evidence="6 9" id="KW-1133">Transmembrane helix</keyword>
<dbReference type="NCBIfam" id="TIGR01129">
    <property type="entry name" value="secD"/>
    <property type="match status" value="1"/>
</dbReference>
<comment type="function">
    <text evidence="9">Part of the Sec protein translocase complex. Interacts with the SecYEG preprotein conducting channel. SecDF uses the proton motive force (PMF) to complete protein translocation after the ATP-dependent function of SecA.</text>
</comment>
<dbReference type="GO" id="GO:0006605">
    <property type="term" value="P:protein targeting"/>
    <property type="evidence" value="ECO:0007669"/>
    <property type="project" value="UniProtKB-UniRule"/>
</dbReference>
<evidence type="ECO:0000256" key="8">
    <source>
        <dbReference type="ARBA" id="ARBA00023136"/>
    </source>
</evidence>
<accession>A0A401LAE4</accession>
<evidence type="ECO:0000259" key="11">
    <source>
        <dbReference type="Pfam" id="PF21760"/>
    </source>
</evidence>
<comment type="caution">
    <text evidence="9">Lacks conserved residue(s) required for the propagation of feature annotation.</text>
</comment>
<keyword evidence="8 9" id="KW-0472">Membrane</keyword>